<reference evidence="3 4" key="1">
    <citation type="submission" date="2008-07" db="EMBL/GenBank/DDBJ databases">
        <authorList>
            <person name="El-Sayed N."/>
            <person name="Caler E."/>
            <person name="Inman J."/>
            <person name="Amedeo P."/>
            <person name="Hass B."/>
            <person name="Wortman J."/>
        </authorList>
    </citation>
    <scope>NUCLEOTIDE SEQUENCE [LARGE SCALE GENOMIC DNA]</scope>
    <source>
        <strain evidence="4">ATCC 50983 / TXsc</strain>
    </source>
</reference>
<evidence type="ECO:0000313" key="4">
    <source>
        <dbReference type="Proteomes" id="UP000007800"/>
    </source>
</evidence>
<feature type="chain" id="PRO_5002954091" description="Secreted protein" evidence="2">
    <location>
        <begin position="21"/>
        <end position="85"/>
    </location>
</feature>
<name>C5KEG2_PERM5</name>
<sequence>MPLPNRTATVVILMAATAHGLEILSVGENEIRGTSMGRRQGGRPVPKPRAKSFQDTTKVQSPNQFYESDYSAVEARRYETEAHAR</sequence>
<dbReference type="RefSeq" id="XP_002785304.1">
    <property type="nucleotide sequence ID" value="XM_002785258.1"/>
</dbReference>
<evidence type="ECO:0000256" key="1">
    <source>
        <dbReference type="SAM" id="MobiDB-lite"/>
    </source>
</evidence>
<proteinExistence type="predicted"/>
<dbReference type="AlphaFoldDB" id="C5KEG2"/>
<keyword evidence="2" id="KW-0732">Signal</keyword>
<accession>C5KEG2</accession>
<dbReference type="GeneID" id="9053222"/>
<gene>
    <name evidence="3" type="ORF">Pmar_PMAR009534</name>
</gene>
<keyword evidence="4" id="KW-1185">Reference proteome</keyword>
<protein>
    <recommendedName>
        <fullName evidence="5">Secreted protein</fullName>
    </recommendedName>
</protein>
<feature type="signal peptide" evidence="2">
    <location>
        <begin position="1"/>
        <end position="20"/>
    </location>
</feature>
<organism evidence="4">
    <name type="scientific">Perkinsus marinus (strain ATCC 50983 / TXsc)</name>
    <dbReference type="NCBI Taxonomy" id="423536"/>
    <lineage>
        <taxon>Eukaryota</taxon>
        <taxon>Sar</taxon>
        <taxon>Alveolata</taxon>
        <taxon>Perkinsozoa</taxon>
        <taxon>Perkinsea</taxon>
        <taxon>Perkinsida</taxon>
        <taxon>Perkinsidae</taxon>
        <taxon>Perkinsus</taxon>
    </lineage>
</organism>
<dbReference type="Proteomes" id="UP000007800">
    <property type="component" value="Unassembled WGS sequence"/>
</dbReference>
<evidence type="ECO:0000313" key="3">
    <source>
        <dbReference type="EMBL" id="EER17100.1"/>
    </source>
</evidence>
<dbReference type="InParanoid" id="C5KEG2"/>
<feature type="region of interest" description="Disordered" evidence="1">
    <location>
        <begin position="32"/>
        <end position="61"/>
    </location>
</feature>
<dbReference type="EMBL" id="GG672330">
    <property type="protein sequence ID" value="EER17100.1"/>
    <property type="molecule type" value="Genomic_DNA"/>
</dbReference>
<evidence type="ECO:0000256" key="2">
    <source>
        <dbReference type="SAM" id="SignalP"/>
    </source>
</evidence>
<evidence type="ECO:0008006" key="5">
    <source>
        <dbReference type="Google" id="ProtNLM"/>
    </source>
</evidence>